<gene>
    <name evidence="12" type="ORF">METZ01_LOCUS22736</name>
</gene>
<keyword evidence="7" id="KW-0378">Hydrolase</keyword>
<keyword evidence="8" id="KW-0460">Magnesium</keyword>
<keyword evidence="10" id="KW-0233">DNA recombination</keyword>
<sequence>MKKKQRILGIDPGSRSTGFGIVDTIDSKTVYVASGSVKSIEGSFVDRLHQIYRSIEKIFDEYIPNVMVVENIFVHKNPSSALKLGHARSAAICASFNYKVSFAEYAPREIKQAVVGTGSATKEQVQHMVTSLLKLNGTPSPDAADALATAICYVNHQKFSQHIASKKVVTDLS</sequence>
<evidence type="ECO:0000256" key="11">
    <source>
        <dbReference type="ARBA" id="ARBA00023204"/>
    </source>
</evidence>
<dbReference type="EMBL" id="UINC01001073">
    <property type="protein sequence ID" value="SUZ69882.1"/>
    <property type="molecule type" value="Genomic_DNA"/>
</dbReference>
<dbReference type="PANTHER" id="PTHR30194">
    <property type="entry name" value="CROSSOVER JUNCTION ENDODEOXYRIBONUCLEASE RUVC"/>
    <property type="match status" value="1"/>
</dbReference>
<evidence type="ECO:0000256" key="2">
    <source>
        <dbReference type="ARBA" id="ARBA00022490"/>
    </source>
</evidence>
<proteinExistence type="inferred from homology"/>
<evidence type="ECO:0000256" key="5">
    <source>
        <dbReference type="ARBA" id="ARBA00022759"/>
    </source>
</evidence>
<evidence type="ECO:0000256" key="9">
    <source>
        <dbReference type="ARBA" id="ARBA00023125"/>
    </source>
</evidence>
<evidence type="ECO:0000256" key="6">
    <source>
        <dbReference type="ARBA" id="ARBA00022763"/>
    </source>
</evidence>
<evidence type="ECO:0000256" key="4">
    <source>
        <dbReference type="ARBA" id="ARBA00022723"/>
    </source>
</evidence>
<dbReference type="SUPFAM" id="SSF53098">
    <property type="entry name" value="Ribonuclease H-like"/>
    <property type="match status" value="1"/>
</dbReference>
<dbReference type="InterPro" id="IPR036397">
    <property type="entry name" value="RNaseH_sf"/>
</dbReference>
<dbReference type="AlphaFoldDB" id="A0A381PS69"/>
<keyword evidence="2" id="KW-0963">Cytoplasm</keyword>
<dbReference type="GO" id="GO:0046872">
    <property type="term" value="F:metal ion binding"/>
    <property type="evidence" value="ECO:0007669"/>
    <property type="project" value="UniProtKB-KW"/>
</dbReference>
<reference evidence="12" key="1">
    <citation type="submission" date="2018-05" db="EMBL/GenBank/DDBJ databases">
        <authorList>
            <person name="Lanie J.A."/>
            <person name="Ng W.-L."/>
            <person name="Kazmierczak K.M."/>
            <person name="Andrzejewski T.M."/>
            <person name="Davidsen T.M."/>
            <person name="Wayne K.J."/>
            <person name="Tettelin H."/>
            <person name="Glass J.I."/>
            <person name="Rusch D."/>
            <person name="Podicherti R."/>
            <person name="Tsui H.-C.T."/>
            <person name="Winkler M.E."/>
        </authorList>
    </citation>
    <scope>NUCLEOTIDE SEQUENCE</scope>
</reference>
<dbReference type="GO" id="GO:0003677">
    <property type="term" value="F:DNA binding"/>
    <property type="evidence" value="ECO:0007669"/>
    <property type="project" value="UniProtKB-KW"/>
</dbReference>
<dbReference type="NCBIfam" id="TIGR00228">
    <property type="entry name" value="ruvC"/>
    <property type="match status" value="1"/>
</dbReference>
<dbReference type="HAMAP" id="MF_00034">
    <property type="entry name" value="RuvC"/>
    <property type="match status" value="1"/>
</dbReference>
<keyword evidence="4" id="KW-0479">Metal-binding</keyword>
<dbReference type="GO" id="GO:0016787">
    <property type="term" value="F:hydrolase activity"/>
    <property type="evidence" value="ECO:0007669"/>
    <property type="project" value="UniProtKB-KW"/>
</dbReference>
<name>A0A381PS69_9ZZZZ</name>
<dbReference type="InterPro" id="IPR012337">
    <property type="entry name" value="RNaseH-like_sf"/>
</dbReference>
<dbReference type="GO" id="GO:0006281">
    <property type="term" value="P:DNA repair"/>
    <property type="evidence" value="ECO:0007669"/>
    <property type="project" value="UniProtKB-KW"/>
</dbReference>
<dbReference type="GO" id="GO:0006310">
    <property type="term" value="P:DNA recombination"/>
    <property type="evidence" value="ECO:0007669"/>
    <property type="project" value="UniProtKB-KW"/>
</dbReference>
<keyword evidence="9" id="KW-0238">DNA-binding</keyword>
<dbReference type="Pfam" id="PF02075">
    <property type="entry name" value="RuvC"/>
    <property type="match status" value="1"/>
</dbReference>
<protein>
    <submittedName>
        <fullName evidence="12">Uncharacterized protein</fullName>
    </submittedName>
</protein>
<dbReference type="FunFam" id="3.30.420.10:FF:000002">
    <property type="entry name" value="Crossover junction endodeoxyribonuclease RuvC"/>
    <property type="match status" value="1"/>
</dbReference>
<keyword evidence="11" id="KW-0234">DNA repair</keyword>
<dbReference type="InterPro" id="IPR002176">
    <property type="entry name" value="X-over_junc_endoDNase_RuvC"/>
</dbReference>
<dbReference type="Gene3D" id="3.30.420.10">
    <property type="entry name" value="Ribonuclease H-like superfamily/Ribonuclease H"/>
    <property type="match status" value="1"/>
</dbReference>
<dbReference type="GO" id="GO:0004520">
    <property type="term" value="F:DNA endonuclease activity"/>
    <property type="evidence" value="ECO:0007669"/>
    <property type="project" value="InterPro"/>
</dbReference>
<accession>A0A381PS69</accession>
<organism evidence="12">
    <name type="scientific">marine metagenome</name>
    <dbReference type="NCBI Taxonomy" id="408172"/>
    <lineage>
        <taxon>unclassified sequences</taxon>
        <taxon>metagenomes</taxon>
        <taxon>ecological metagenomes</taxon>
    </lineage>
</organism>
<evidence type="ECO:0000256" key="10">
    <source>
        <dbReference type="ARBA" id="ARBA00023172"/>
    </source>
</evidence>
<evidence type="ECO:0000256" key="3">
    <source>
        <dbReference type="ARBA" id="ARBA00022722"/>
    </source>
</evidence>
<evidence type="ECO:0000256" key="7">
    <source>
        <dbReference type="ARBA" id="ARBA00022801"/>
    </source>
</evidence>
<evidence type="ECO:0000256" key="8">
    <source>
        <dbReference type="ARBA" id="ARBA00022842"/>
    </source>
</evidence>
<dbReference type="PANTHER" id="PTHR30194:SF3">
    <property type="entry name" value="CROSSOVER JUNCTION ENDODEOXYRIBONUCLEASE RUVC"/>
    <property type="match status" value="1"/>
</dbReference>
<keyword evidence="3" id="KW-0540">Nuclease</keyword>
<evidence type="ECO:0000256" key="1">
    <source>
        <dbReference type="ARBA" id="ARBA00009518"/>
    </source>
</evidence>
<dbReference type="PRINTS" id="PR00696">
    <property type="entry name" value="RSOLVASERUVC"/>
</dbReference>
<keyword evidence="6" id="KW-0227">DNA damage</keyword>
<evidence type="ECO:0000313" key="12">
    <source>
        <dbReference type="EMBL" id="SUZ69882.1"/>
    </source>
</evidence>
<comment type="similarity">
    <text evidence="1">Belongs to the RuvC family.</text>
</comment>
<keyword evidence="5" id="KW-0255">Endonuclease</keyword>
<dbReference type="CDD" id="cd16962">
    <property type="entry name" value="RuvC"/>
    <property type="match status" value="1"/>
</dbReference>